<sequence>MLILIMPLLATLSVLLAKRLLKLAAPQKEVIPLKARMLAFTLSKPGKSISGTIVCPRTTMLVPMLQDLGVSRDSVLQSGTSSRCVTLGLLKKAITETEPHRCKRTDGKKWRCSKDAVPGRKYCDVHMHRGAKRIIMDSELVSVAPSTSRIMPKGSSHISINLNAKPESPQEFTENKSTSSSDATTITDENWQV</sequence>
<feature type="chain" id="PRO_5044861538" description="Growth-regulating factor" evidence="5">
    <location>
        <begin position="18"/>
        <end position="193"/>
    </location>
</feature>
<name>A0ABD1PA52_9LAMI</name>
<evidence type="ECO:0000256" key="4">
    <source>
        <dbReference type="SAM" id="MobiDB-lite"/>
    </source>
</evidence>
<keyword evidence="8" id="KW-1185">Reference proteome</keyword>
<dbReference type="InterPro" id="IPR031137">
    <property type="entry name" value="GRF"/>
</dbReference>
<comment type="similarity">
    <text evidence="3">Belongs to the GRF family.</text>
</comment>
<reference evidence="8" key="1">
    <citation type="submission" date="2024-07" db="EMBL/GenBank/DDBJ databases">
        <title>Two chromosome-level genome assemblies of Korean endemic species Abeliophyllum distichum and Forsythia ovata (Oleaceae).</title>
        <authorList>
            <person name="Jang H."/>
        </authorList>
    </citation>
    <scope>NUCLEOTIDE SEQUENCE [LARGE SCALE GENOMIC DNA]</scope>
</reference>
<comment type="domain">
    <text evidence="3">The QLQ domain and WRC domain may be involved in protein-protein interaction and DNA-binding, respectively.</text>
</comment>
<dbReference type="PANTHER" id="PTHR31602">
    <property type="entry name" value="GROWTH-REGULATING FACTOR 5"/>
    <property type="match status" value="1"/>
</dbReference>
<dbReference type="InterPro" id="IPR014977">
    <property type="entry name" value="WRC_dom"/>
</dbReference>
<evidence type="ECO:0000256" key="1">
    <source>
        <dbReference type="ARBA" id="ARBA00023242"/>
    </source>
</evidence>
<dbReference type="Pfam" id="PF08879">
    <property type="entry name" value="WRC"/>
    <property type="match status" value="1"/>
</dbReference>
<keyword evidence="1 3" id="KW-0539">Nucleus</keyword>
<dbReference type="Proteomes" id="UP001604336">
    <property type="component" value="Unassembled WGS sequence"/>
</dbReference>
<comment type="caution">
    <text evidence="2">Lacks conserved residue(s) required for the propagation of feature annotation.</text>
</comment>
<dbReference type="PROSITE" id="PS51667">
    <property type="entry name" value="WRC"/>
    <property type="match status" value="1"/>
</dbReference>
<feature type="region of interest" description="Disordered" evidence="4">
    <location>
        <begin position="152"/>
        <end position="193"/>
    </location>
</feature>
<evidence type="ECO:0000313" key="8">
    <source>
        <dbReference type="Proteomes" id="UP001604336"/>
    </source>
</evidence>
<comment type="function">
    <text evidence="3">Transcription activator.</text>
</comment>
<keyword evidence="3" id="KW-0010">Activator</keyword>
<feature type="domain" description="WRC" evidence="6">
    <location>
        <begin position="96"/>
        <end position="141"/>
    </location>
</feature>
<proteinExistence type="inferred from homology"/>
<keyword evidence="3" id="KW-0804">Transcription</keyword>
<dbReference type="AlphaFoldDB" id="A0ABD1PA52"/>
<evidence type="ECO:0000256" key="5">
    <source>
        <dbReference type="SAM" id="SignalP"/>
    </source>
</evidence>
<comment type="subcellular location">
    <subcellularLocation>
        <location evidence="3">Nucleus</location>
    </subcellularLocation>
</comment>
<protein>
    <recommendedName>
        <fullName evidence="3">Growth-regulating factor</fullName>
    </recommendedName>
</protein>
<organism evidence="7 8">
    <name type="scientific">Abeliophyllum distichum</name>
    <dbReference type="NCBI Taxonomy" id="126358"/>
    <lineage>
        <taxon>Eukaryota</taxon>
        <taxon>Viridiplantae</taxon>
        <taxon>Streptophyta</taxon>
        <taxon>Embryophyta</taxon>
        <taxon>Tracheophyta</taxon>
        <taxon>Spermatophyta</taxon>
        <taxon>Magnoliopsida</taxon>
        <taxon>eudicotyledons</taxon>
        <taxon>Gunneridae</taxon>
        <taxon>Pentapetalae</taxon>
        <taxon>asterids</taxon>
        <taxon>lamiids</taxon>
        <taxon>Lamiales</taxon>
        <taxon>Oleaceae</taxon>
        <taxon>Forsythieae</taxon>
        <taxon>Abeliophyllum</taxon>
    </lineage>
</organism>
<feature type="compositionally biased region" description="Low complexity" evidence="4">
    <location>
        <begin position="177"/>
        <end position="193"/>
    </location>
</feature>
<evidence type="ECO:0000259" key="6">
    <source>
        <dbReference type="PROSITE" id="PS51667"/>
    </source>
</evidence>
<keyword evidence="3" id="KW-0805">Transcription regulation</keyword>
<keyword evidence="5" id="KW-0732">Signal</keyword>
<dbReference type="PANTHER" id="PTHR31602:SF8">
    <property type="entry name" value="GROWTH-REGULATING FACTOR 5"/>
    <property type="match status" value="1"/>
</dbReference>
<dbReference type="GO" id="GO:0006351">
    <property type="term" value="P:DNA-templated transcription"/>
    <property type="evidence" value="ECO:0007669"/>
    <property type="project" value="UniProtKB-UniRule"/>
</dbReference>
<dbReference type="GO" id="GO:0005524">
    <property type="term" value="F:ATP binding"/>
    <property type="evidence" value="ECO:0007669"/>
    <property type="project" value="UniProtKB-UniRule"/>
</dbReference>
<dbReference type="EMBL" id="JBFOLK010000014">
    <property type="protein sequence ID" value="KAL2460770.1"/>
    <property type="molecule type" value="Genomic_DNA"/>
</dbReference>
<evidence type="ECO:0000256" key="2">
    <source>
        <dbReference type="PROSITE-ProRule" id="PRU01002"/>
    </source>
</evidence>
<accession>A0ABD1PA52</accession>
<feature type="signal peptide" evidence="5">
    <location>
        <begin position="1"/>
        <end position="17"/>
    </location>
</feature>
<evidence type="ECO:0000256" key="3">
    <source>
        <dbReference type="RuleBase" id="RU367127"/>
    </source>
</evidence>
<gene>
    <name evidence="7" type="ORF">Adt_44190</name>
</gene>
<comment type="caution">
    <text evidence="7">The sequence shown here is derived from an EMBL/GenBank/DDBJ whole genome shotgun (WGS) entry which is preliminary data.</text>
</comment>
<dbReference type="GO" id="GO:0005634">
    <property type="term" value="C:nucleus"/>
    <property type="evidence" value="ECO:0007669"/>
    <property type="project" value="UniProtKB-SubCell"/>
</dbReference>
<evidence type="ECO:0000313" key="7">
    <source>
        <dbReference type="EMBL" id="KAL2460770.1"/>
    </source>
</evidence>